<proteinExistence type="inferred from homology"/>
<dbReference type="InterPro" id="IPR006015">
    <property type="entry name" value="Universal_stress_UspA"/>
</dbReference>
<dbReference type="Proteomes" id="UP000657574">
    <property type="component" value="Unassembled WGS sequence"/>
</dbReference>
<accession>A0A917NJV7</accession>
<dbReference type="RefSeq" id="WP_189310405.1">
    <property type="nucleotide sequence ID" value="NZ_BMQA01000004.1"/>
</dbReference>
<protein>
    <submittedName>
        <fullName evidence="3">Universal stress protein</fullName>
    </submittedName>
</protein>
<dbReference type="EMBL" id="BMQA01000004">
    <property type="protein sequence ID" value="GGJ06600.1"/>
    <property type="molecule type" value="Genomic_DNA"/>
</dbReference>
<gene>
    <name evidence="3" type="ORF">GCM10010121_016360</name>
</gene>
<dbReference type="PRINTS" id="PR01438">
    <property type="entry name" value="UNVRSLSTRESS"/>
</dbReference>
<organism evidence="3 4">
    <name type="scientific">Streptomyces brasiliensis</name>
    <dbReference type="NCBI Taxonomy" id="1954"/>
    <lineage>
        <taxon>Bacteria</taxon>
        <taxon>Bacillati</taxon>
        <taxon>Actinomycetota</taxon>
        <taxon>Actinomycetes</taxon>
        <taxon>Kitasatosporales</taxon>
        <taxon>Streptomycetaceae</taxon>
        <taxon>Streptomyces</taxon>
    </lineage>
</organism>
<evidence type="ECO:0000259" key="2">
    <source>
        <dbReference type="Pfam" id="PF00582"/>
    </source>
</evidence>
<feature type="domain" description="UspA" evidence="2">
    <location>
        <begin position="4"/>
        <end position="123"/>
    </location>
</feature>
<feature type="domain" description="UspA" evidence="2">
    <location>
        <begin position="138"/>
        <end position="256"/>
    </location>
</feature>
<dbReference type="InterPro" id="IPR006016">
    <property type="entry name" value="UspA"/>
</dbReference>
<dbReference type="AlphaFoldDB" id="A0A917NJV7"/>
<dbReference type="SUPFAM" id="SSF52402">
    <property type="entry name" value="Adenine nucleotide alpha hydrolases-like"/>
    <property type="match status" value="2"/>
</dbReference>
<keyword evidence="4" id="KW-1185">Reference proteome</keyword>
<sequence>MTDRRVAVGVDGSLISVRALDWAAQEAVRRGAALRVVYAVPDRDEAAPVLDAAAARVRARHPELPLETDAVEGGVVRGLARESGTAALTVVGTRGFGGFTGPLFGSVSLRLAAHAQGPLAVVRGEHPCAGETSGDGVVLLGLNDDTDERTAAYAFGDAERRGAAVRVLRAWVRGRARAVEAAPRASLARLRDLYPAVGLETRTVRNGPAHALLDATREAAVVVIGAHRRPGGLGPRLGPVALTLVHRSHCPVIVVPAP</sequence>
<name>A0A917NJV7_9ACTN</name>
<reference evidence="3" key="2">
    <citation type="submission" date="2020-09" db="EMBL/GenBank/DDBJ databases">
        <authorList>
            <person name="Sun Q."/>
            <person name="Ohkuma M."/>
        </authorList>
    </citation>
    <scope>NUCLEOTIDE SEQUENCE</scope>
    <source>
        <strain evidence="3">JCM 3086</strain>
    </source>
</reference>
<evidence type="ECO:0000313" key="3">
    <source>
        <dbReference type="EMBL" id="GGJ06600.1"/>
    </source>
</evidence>
<reference evidence="3" key="1">
    <citation type="journal article" date="2014" name="Int. J. Syst. Evol. Microbiol.">
        <title>Complete genome sequence of Corynebacterium casei LMG S-19264T (=DSM 44701T), isolated from a smear-ripened cheese.</title>
        <authorList>
            <consortium name="US DOE Joint Genome Institute (JGI-PGF)"/>
            <person name="Walter F."/>
            <person name="Albersmeier A."/>
            <person name="Kalinowski J."/>
            <person name="Ruckert C."/>
        </authorList>
    </citation>
    <scope>NUCLEOTIDE SEQUENCE</scope>
    <source>
        <strain evidence="3">JCM 3086</strain>
    </source>
</reference>
<dbReference type="PANTHER" id="PTHR46268">
    <property type="entry name" value="STRESS RESPONSE PROTEIN NHAX"/>
    <property type="match status" value="1"/>
</dbReference>
<dbReference type="InterPro" id="IPR014729">
    <property type="entry name" value="Rossmann-like_a/b/a_fold"/>
</dbReference>
<comment type="caution">
    <text evidence="3">The sequence shown here is derived from an EMBL/GenBank/DDBJ whole genome shotgun (WGS) entry which is preliminary data.</text>
</comment>
<comment type="similarity">
    <text evidence="1">Belongs to the universal stress protein A family.</text>
</comment>
<evidence type="ECO:0000313" key="4">
    <source>
        <dbReference type="Proteomes" id="UP000657574"/>
    </source>
</evidence>
<evidence type="ECO:0000256" key="1">
    <source>
        <dbReference type="ARBA" id="ARBA00008791"/>
    </source>
</evidence>
<dbReference type="Gene3D" id="3.40.50.620">
    <property type="entry name" value="HUPs"/>
    <property type="match status" value="2"/>
</dbReference>
<dbReference type="PANTHER" id="PTHR46268:SF6">
    <property type="entry name" value="UNIVERSAL STRESS PROTEIN UP12"/>
    <property type="match status" value="1"/>
</dbReference>
<dbReference type="Pfam" id="PF00582">
    <property type="entry name" value="Usp"/>
    <property type="match status" value="2"/>
</dbReference>